<organism evidence="1 2">
    <name type="scientific">Anisodus tanguticus</name>
    <dbReference type="NCBI Taxonomy" id="243964"/>
    <lineage>
        <taxon>Eukaryota</taxon>
        <taxon>Viridiplantae</taxon>
        <taxon>Streptophyta</taxon>
        <taxon>Embryophyta</taxon>
        <taxon>Tracheophyta</taxon>
        <taxon>Spermatophyta</taxon>
        <taxon>Magnoliopsida</taxon>
        <taxon>eudicotyledons</taxon>
        <taxon>Gunneridae</taxon>
        <taxon>Pentapetalae</taxon>
        <taxon>asterids</taxon>
        <taxon>lamiids</taxon>
        <taxon>Solanales</taxon>
        <taxon>Solanaceae</taxon>
        <taxon>Solanoideae</taxon>
        <taxon>Hyoscyameae</taxon>
        <taxon>Anisodus</taxon>
    </lineage>
</organism>
<accession>A0AAE1SRX9</accession>
<name>A0AAE1SRX9_9SOLA</name>
<comment type="caution">
    <text evidence="1">The sequence shown here is derived from an EMBL/GenBank/DDBJ whole genome shotgun (WGS) entry which is preliminary data.</text>
</comment>
<keyword evidence="2" id="KW-1185">Reference proteome</keyword>
<gene>
    <name evidence="1" type="ORF">RND71_005397</name>
</gene>
<evidence type="ECO:0000313" key="1">
    <source>
        <dbReference type="EMBL" id="KAK4374720.1"/>
    </source>
</evidence>
<reference evidence="1" key="1">
    <citation type="submission" date="2023-12" db="EMBL/GenBank/DDBJ databases">
        <title>Genome assembly of Anisodus tanguticus.</title>
        <authorList>
            <person name="Wang Y.-J."/>
        </authorList>
    </citation>
    <scope>NUCLEOTIDE SEQUENCE</scope>
    <source>
        <strain evidence="1">KB-2021</strain>
        <tissue evidence="1">Leaf</tissue>
    </source>
</reference>
<sequence>MYDKNLISFMRAIDLDLISLKDTEEEFINNCGFVKVKQLLVKGPSGKLYLVEGDEGIRTLQYLLNEEFRIVHLFVVDDFEEVVAAPNIIHHSEPYYVECEYETDGEAESDDSLVDPGSDIDGYNFNELELIKIQKSMEVNDKFSHYKELHMTMTFKT</sequence>
<dbReference type="Proteomes" id="UP001291623">
    <property type="component" value="Unassembled WGS sequence"/>
</dbReference>
<dbReference type="AlphaFoldDB" id="A0AAE1SRX9"/>
<evidence type="ECO:0000313" key="2">
    <source>
        <dbReference type="Proteomes" id="UP001291623"/>
    </source>
</evidence>
<protein>
    <submittedName>
        <fullName evidence="1">Uncharacterized protein</fullName>
    </submittedName>
</protein>
<dbReference type="EMBL" id="JAVYJV010000003">
    <property type="protein sequence ID" value="KAK4374720.1"/>
    <property type="molecule type" value="Genomic_DNA"/>
</dbReference>
<proteinExistence type="predicted"/>